<sequence>MNSSNIVAIPSHPPLPRGVSGMFHPVDLPPYSAFREAKTPGAAYDYDAERRPNNYLHPEQYPPQYSHPHPYPQQRPAQPPQPKAPLRAGSNIYMNALNRPRSNSGVLAFPTSSHRRNTTASLDPRDDSRLAPRRSPSSGLPSEVPLSSTYRHSRHGSVLSDNSGESIGDKMVGYSSDRKYVCDWRNCGQSFDRIEHLNRHKRRHTGEKPYRCLVGRCSKLFSRFDNMMQHVGIHTFEGVKTEIPNIKNLSEKGRGRGRARRTSYRSTQDSQEKFRRHVEGTLGSRLAHSCILPADTPDFSNLTLRPLLNDCGGQGDQCADDHQDVPQGAMSPGYGSPETKRQRCDSVIGGVDSHLAAYAPTMAATKGGVS</sequence>
<evidence type="ECO:0000313" key="8">
    <source>
        <dbReference type="EMBL" id="KAJ1728672.1"/>
    </source>
</evidence>
<dbReference type="GO" id="GO:0005667">
    <property type="term" value="C:transcription regulator complex"/>
    <property type="evidence" value="ECO:0007669"/>
    <property type="project" value="TreeGrafter"/>
</dbReference>
<accession>A0A9W8CX95</accession>
<evidence type="ECO:0000256" key="6">
    <source>
        <dbReference type="SAM" id="MobiDB-lite"/>
    </source>
</evidence>
<organism evidence="8 9">
    <name type="scientific">Coemansia biformis</name>
    <dbReference type="NCBI Taxonomy" id="1286918"/>
    <lineage>
        <taxon>Eukaryota</taxon>
        <taxon>Fungi</taxon>
        <taxon>Fungi incertae sedis</taxon>
        <taxon>Zoopagomycota</taxon>
        <taxon>Kickxellomycotina</taxon>
        <taxon>Kickxellomycetes</taxon>
        <taxon>Kickxellales</taxon>
        <taxon>Kickxellaceae</taxon>
        <taxon>Coemansia</taxon>
    </lineage>
</organism>
<feature type="compositionally biased region" description="Pro residues" evidence="6">
    <location>
        <begin position="69"/>
        <end position="83"/>
    </location>
</feature>
<feature type="domain" description="C2H2-type" evidence="7">
    <location>
        <begin position="180"/>
        <end position="209"/>
    </location>
</feature>
<keyword evidence="9" id="KW-1185">Reference proteome</keyword>
<evidence type="ECO:0000313" key="9">
    <source>
        <dbReference type="Proteomes" id="UP001143981"/>
    </source>
</evidence>
<dbReference type="GO" id="GO:0000981">
    <property type="term" value="F:DNA-binding transcription factor activity, RNA polymerase II-specific"/>
    <property type="evidence" value="ECO:0007669"/>
    <property type="project" value="TreeGrafter"/>
</dbReference>
<feature type="compositionally biased region" description="Polar residues" evidence="6">
    <location>
        <begin position="135"/>
        <end position="150"/>
    </location>
</feature>
<feature type="domain" description="C2H2-type" evidence="7">
    <location>
        <begin position="210"/>
        <end position="239"/>
    </location>
</feature>
<dbReference type="AlphaFoldDB" id="A0A9W8CX95"/>
<dbReference type="PROSITE" id="PS00028">
    <property type="entry name" value="ZINC_FINGER_C2H2_1"/>
    <property type="match status" value="2"/>
</dbReference>
<comment type="caution">
    <text evidence="8">The sequence shown here is derived from an EMBL/GenBank/DDBJ whole genome shotgun (WGS) entry which is preliminary data.</text>
</comment>
<proteinExistence type="predicted"/>
<gene>
    <name evidence="8" type="ORF">LPJ61_003910</name>
</gene>
<dbReference type="PROSITE" id="PS50157">
    <property type="entry name" value="ZINC_FINGER_C2H2_2"/>
    <property type="match status" value="2"/>
</dbReference>
<evidence type="ECO:0000256" key="1">
    <source>
        <dbReference type="ARBA" id="ARBA00022723"/>
    </source>
</evidence>
<evidence type="ECO:0000256" key="5">
    <source>
        <dbReference type="PROSITE-ProRule" id="PRU00042"/>
    </source>
</evidence>
<dbReference type="InterPro" id="IPR013087">
    <property type="entry name" value="Znf_C2H2_type"/>
</dbReference>
<evidence type="ECO:0000256" key="4">
    <source>
        <dbReference type="ARBA" id="ARBA00022833"/>
    </source>
</evidence>
<keyword evidence="4" id="KW-0862">Zinc</keyword>
<keyword evidence="2" id="KW-0677">Repeat</keyword>
<feature type="region of interest" description="Disordered" evidence="6">
    <location>
        <begin position="249"/>
        <end position="273"/>
    </location>
</feature>
<reference evidence="8" key="1">
    <citation type="submission" date="2022-07" db="EMBL/GenBank/DDBJ databases">
        <title>Phylogenomic reconstructions and comparative analyses of Kickxellomycotina fungi.</title>
        <authorList>
            <person name="Reynolds N.K."/>
            <person name="Stajich J.E."/>
            <person name="Barry K."/>
            <person name="Grigoriev I.V."/>
            <person name="Crous P."/>
            <person name="Smith M.E."/>
        </authorList>
    </citation>
    <scope>NUCLEOTIDE SEQUENCE</scope>
    <source>
        <strain evidence="8">BCRC 34381</strain>
    </source>
</reference>
<dbReference type="Gene3D" id="3.30.160.60">
    <property type="entry name" value="Classic Zinc Finger"/>
    <property type="match status" value="2"/>
</dbReference>
<protein>
    <recommendedName>
        <fullName evidence="7">C2H2-type domain-containing protein</fullName>
    </recommendedName>
</protein>
<dbReference type="GO" id="GO:0031519">
    <property type="term" value="C:PcG protein complex"/>
    <property type="evidence" value="ECO:0007669"/>
    <property type="project" value="TreeGrafter"/>
</dbReference>
<feature type="compositionally biased region" description="Low complexity" evidence="6">
    <location>
        <begin position="57"/>
        <end position="68"/>
    </location>
</feature>
<dbReference type="SMART" id="SM00355">
    <property type="entry name" value="ZnF_C2H2"/>
    <property type="match status" value="2"/>
</dbReference>
<dbReference type="PANTHER" id="PTHR14003:SF19">
    <property type="entry name" value="YY2 TRANSCRIPTION FACTOR"/>
    <property type="match status" value="1"/>
</dbReference>
<evidence type="ECO:0000256" key="2">
    <source>
        <dbReference type="ARBA" id="ARBA00022737"/>
    </source>
</evidence>
<dbReference type="PANTHER" id="PTHR14003">
    <property type="entry name" value="TRANSCRIPTIONAL REPRESSOR PROTEIN YY"/>
    <property type="match status" value="1"/>
</dbReference>
<dbReference type="InterPro" id="IPR036236">
    <property type="entry name" value="Znf_C2H2_sf"/>
</dbReference>
<dbReference type="SUPFAM" id="SSF57667">
    <property type="entry name" value="beta-beta-alpha zinc fingers"/>
    <property type="match status" value="1"/>
</dbReference>
<evidence type="ECO:0000256" key="3">
    <source>
        <dbReference type="ARBA" id="ARBA00022771"/>
    </source>
</evidence>
<feature type="region of interest" description="Disordered" evidence="6">
    <location>
        <begin position="42"/>
        <end position="167"/>
    </location>
</feature>
<dbReference type="Proteomes" id="UP001143981">
    <property type="component" value="Unassembled WGS sequence"/>
</dbReference>
<name>A0A9W8CX95_9FUNG</name>
<dbReference type="GO" id="GO:0008270">
    <property type="term" value="F:zinc ion binding"/>
    <property type="evidence" value="ECO:0007669"/>
    <property type="project" value="UniProtKB-KW"/>
</dbReference>
<dbReference type="GO" id="GO:0000785">
    <property type="term" value="C:chromatin"/>
    <property type="evidence" value="ECO:0007669"/>
    <property type="project" value="TreeGrafter"/>
</dbReference>
<dbReference type="GO" id="GO:0000978">
    <property type="term" value="F:RNA polymerase II cis-regulatory region sequence-specific DNA binding"/>
    <property type="evidence" value="ECO:0007669"/>
    <property type="project" value="TreeGrafter"/>
</dbReference>
<keyword evidence="3 5" id="KW-0863">Zinc-finger</keyword>
<dbReference type="OrthoDB" id="10018191at2759"/>
<dbReference type="EMBL" id="JANBOI010000763">
    <property type="protein sequence ID" value="KAJ1728672.1"/>
    <property type="molecule type" value="Genomic_DNA"/>
</dbReference>
<feature type="region of interest" description="Disordered" evidence="6">
    <location>
        <begin position="315"/>
        <end position="342"/>
    </location>
</feature>
<dbReference type="FunFam" id="3.30.160.60:FF:002343">
    <property type="entry name" value="Zinc finger protein 33A"/>
    <property type="match status" value="1"/>
</dbReference>
<keyword evidence="1" id="KW-0479">Metal-binding</keyword>
<evidence type="ECO:0000259" key="7">
    <source>
        <dbReference type="PROSITE" id="PS50157"/>
    </source>
</evidence>